<dbReference type="AlphaFoldDB" id="A0A0V0YU40"/>
<organism evidence="1 2">
    <name type="scientific">Trichinella britovi</name>
    <name type="common">Parasitic roundworm</name>
    <dbReference type="NCBI Taxonomy" id="45882"/>
    <lineage>
        <taxon>Eukaryota</taxon>
        <taxon>Metazoa</taxon>
        <taxon>Ecdysozoa</taxon>
        <taxon>Nematoda</taxon>
        <taxon>Enoplea</taxon>
        <taxon>Dorylaimia</taxon>
        <taxon>Trichinellida</taxon>
        <taxon>Trichinellidae</taxon>
        <taxon>Trichinella</taxon>
    </lineage>
</organism>
<gene>
    <name evidence="1" type="ORF">T03_6042</name>
</gene>
<dbReference type="EMBL" id="JYDI01006172">
    <property type="protein sequence ID" value="KRY03810.1"/>
    <property type="molecule type" value="Genomic_DNA"/>
</dbReference>
<keyword evidence="2" id="KW-1185">Reference proteome</keyword>
<reference evidence="1 2" key="1">
    <citation type="submission" date="2015-01" db="EMBL/GenBank/DDBJ databases">
        <title>Evolution of Trichinella species and genotypes.</title>
        <authorList>
            <person name="Korhonen P.K."/>
            <person name="Edoardo P."/>
            <person name="Giuseppe L.R."/>
            <person name="Gasser R.B."/>
        </authorList>
    </citation>
    <scope>NUCLEOTIDE SEQUENCE [LARGE SCALE GENOMIC DNA]</scope>
    <source>
        <strain evidence="1">ISS120</strain>
    </source>
</reference>
<name>A0A0V0YU40_TRIBR</name>
<sequence length="43" mass="5018">MSFVIISSVRKEFSCILCLENHRGTMKSKWENNMKLYFGQSSS</sequence>
<proteinExistence type="predicted"/>
<comment type="caution">
    <text evidence="1">The sequence shown here is derived from an EMBL/GenBank/DDBJ whole genome shotgun (WGS) entry which is preliminary data.</text>
</comment>
<dbReference type="Proteomes" id="UP000054653">
    <property type="component" value="Unassembled WGS sequence"/>
</dbReference>
<evidence type="ECO:0000313" key="2">
    <source>
        <dbReference type="Proteomes" id="UP000054653"/>
    </source>
</evidence>
<protein>
    <submittedName>
        <fullName evidence="1">Uncharacterized protein</fullName>
    </submittedName>
</protein>
<evidence type="ECO:0000313" key="1">
    <source>
        <dbReference type="EMBL" id="KRY03810.1"/>
    </source>
</evidence>
<accession>A0A0V0YU40</accession>